<feature type="region of interest" description="Disordered" evidence="1">
    <location>
        <begin position="47"/>
        <end position="215"/>
    </location>
</feature>
<feature type="non-terminal residue" evidence="2">
    <location>
        <position position="1"/>
    </location>
</feature>
<protein>
    <submittedName>
        <fullName evidence="2">Uncharacterized protein</fullName>
    </submittedName>
</protein>
<name>A0A091QEN2_MERNU</name>
<dbReference type="GO" id="GO:0005694">
    <property type="term" value="C:chromosome"/>
    <property type="evidence" value="ECO:0007669"/>
    <property type="project" value="TreeGrafter"/>
</dbReference>
<reference evidence="2 3" key="1">
    <citation type="submission" date="2014-04" db="EMBL/GenBank/DDBJ databases">
        <title>Genome evolution of avian class.</title>
        <authorList>
            <person name="Zhang G."/>
            <person name="Li C."/>
        </authorList>
    </citation>
    <scope>NUCLEOTIDE SEQUENCE [LARGE SCALE GENOMIC DNA]</scope>
    <source>
        <strain evidence="2">BGI_N331</strain>
    </source>
</reference>
<keyword evidence="3" id="KW-1185">Reference proteome</keyword>
<dbReference type="Proteomes" id="UP000052967">
    <property type="component" value="Unassembled WGS sequence"/>
</dbReference>
<accession>A0A091QEN2</accession>
<dbReference type="EMBL" id="KK695282">
    <property type="protein sequence ID" value="KFQ23945.1"/>
    <property type="molecule type" value="Genomic_DNA"/>
</dbReference>
<dbReference type="PANTHER" id="PTHR21603">
    <property type="entry name" value="ANTIGEN KI-67-LIKE PROTEIN"/>
    <property type="match status" value="1"/>
</dbReference>
<dbReference type="GO" id="GO:0051983">
    <property type="term" value="P:regulation of chromosome segregation"/>
    <property type="evidence" value="ECO:0007669"/>
    <property type="project" value="TreeGrafter"/>
</dbReference>
<evidence type="ECO:0000313" key="3">
    <source>
        <dbReference type="Proteomes" id="UP000052967"/>
    </source>
</evidence>
<evidence type="ECO:0000256" key="1">
    <source>
        <dbReference type="SAM" id="MobiDB-lite"/>
    </source>
</evidence>
<organism evidence="2 3">
    <name type="scientific">Merops nubicus</name>
    <name type="common">Northern carmine bee-eater</name>
    <dbReference type="NCBI Taxonomy" id="57421"/>
    <lineage>
        <taxon>Eukaryota</taxon>
        <taxon>Metazoa</taxon>
        <taxon>Chordata</taxon>
        <taxon>Craniata</taxon>
        <taxon>Vertebrata</taxon>
        <taxon>Euteleostomi</taxon>
        <taxon>Archelosauria</taxon>
        <taxon>Archosauria</taxon>
        <taxon>Dinosauria</taxon>
        <taxon>Saurischia</taxon>
        <taxon>Theropoda</taxon>
        <taxon>Coelurosauria</taxon>
        <taxon>Aves</taxon>
        <taxon>Neognathae</taxon>
        <taxon>Neoaves</taxon>
        <taxon>Telluraves</taxon>
        <taxon>Coraciimorphae</taxon>
        <taxon>Coraciiformes</taxon>
        <taxon>Meropidae</taxon>
        <taxon>Merops</taxon>
    </lineage>
</organism>
<dbReference type="GO" id="GO:0005634">
    <property type="term" value="C:nucleus"/>
    <property type="evidence" value="ECO:0007669"/>
    <property type="project" value="TreeGrafter"/>
</dbReference>
<dbReference type="GO" id="GO:0007088">
    <property type="term" value="P:regulation of mitotic nuclear division"/>
    <property type="evidence" value="ECO:0007669"/>
    <property type="project" value="TreeGrafter"/>
</dbReference>
<dbReference type="AlphaFoldDB" id="A0A091QEN2"/>
<evidence type="ECO:0000313" key="2">
    <source>
        <dbReference type="EMBL" id="KFQ23945.1"/>
    </source>
</evidence>
<feature type="non-terminal residue" evidence="2">
    <location>
        <position position="254"/>
    </location>
</feature>
<proteinExistence type="predicted"/>
<gene>
    <name evidence="2" type="ORF">N331_12520</name>
</gene>
<dbReference type="PANTHER" id="PTHR21603:SF17">
    <property type="entry name" value="PROLIFERATION MARKER PROTEIN KI-67"/>
    <property type="match status" value="1"/>
</dbReference>
<sequence length="254" mass="27952">VKTPKEKCQPVEDFVGLQRLMAEPRQERSDSEVDYVGVTEMFDRAEEREVSSANVVDSMQEDPAPPCANSNHKFEDGGNTSQGEESQQKEATSEDQSTQRPTRGRPQRTVHPASAKQCEKGLNLKELQGLGKKSSQEEMGEINSSASVSLSEGEGRTKPCVQEEIVPELSDQEKMETVPSVQPHGARLRRGRGKSTAAKESKHPGENPQSCGKDSSVLQKELANMKQTLQEYGINDILETKDEPNIKAMRAPSS</sequence>